<dbReference type="OrthoDB" id="16516at2759"/>
<organism evidence="3 4">
    <name type="scientific">Thalassiosira oceanica</name>
    <name type="common">Marine diatom</name>
    <dbReference type="NCBI Taxonomy" id="159749"/>
    <lineage>
        <taxon>Eukaryota</taxon>
        <taxon>Sar</taxon>
        <taxon>Stramenopiles</taxon>
        <taxon>Ochrophyta</taxon>
        <taxon>Bacillariophyta</taxon>
        <taxon>Coscinodiscophyceae</taxon>
        <taxon>Thalassiosirophycidae</taxon>
        <taxon>Thalassiosirales</taxon>
        <taxon>Thalassiosiraceae</taxon>
        <taxon>Thalassiosira</taxon>
    </lineage>
</organism>
<protein>
    <recommendedName>
        <fullName evidence="2">Exonuclease domain-containing protein</fullName>
    </recommendedName>
</protein>
<dbReference type="SUPFAM" id="SSF101898">
    <property type="entry name" value="NHL repeat"/>
    <property type="match status" value="1"/>
</dbReference>
<dbReference type="Proteomes" id="UP000266841">
    <property type="component" value="Unassembled WGS sequence"/>
</dbReference>
<dbReference type="GO" id="GO:0000289">
    <property type="term" value="P:nuclear-transcribed mRNA poly(A) tail shortening"/>
    <property type="evidence" value="ECO:0007669"/>
    <property type="project" value="TreeGrafter"/>
</dbReference>
<evidence type="ECO:0000313" key="3">
    <source>
        <dbReference type="EMBL" id="EJK48482.1"/>
    </source>
</evidence>
<dbReference type="InterPro" id="IPR038765">
    <property type="entry name" value="Papain-like_cys_pep_sf"/>
</dbReference>
<proteinExistence type="predicted"/>
<dbReference type="GO" id="GO:0000932">
    <property type="term" value="C:P-body"/>
    <property type="evidence" value="ECO:0007669"/>
    <property type="project" value="TreeGrafter"/>
</dbReference>
<dbReference type="InterPro" id="IPR015943">
    <property type="entry name" value="WD40/YVTN_repeat-like_dom_sf"/>
</dbReference>
<dbReference type="InterPro" id="IPR028881">
    <property type="entry name" value="PAN2_UCH_dom"/>
</dbReference>
<reference evidence="3 4" key="1">
    <citation type="journal article" date="2012" name="Genome Biol.">
        <title>Genome and low-iron response of an oceanic diatom adapted to chronic iron limitation.</title>
        <authorList>
            <person name="Lommer M."/>
            <person name="Specht M."/>
            <person name="Roy A.S."/>
            <person name="Kraemer L."/>
            <person name="Andreson R."/>
            <person name="Gutowska M.A."/>
            <person name="Wolf J."/>
            <person name="Bergner S.V."/>
            <person name="Schilhabel M.B."/>
            <person name="Klostermeier U.C."/>
            <person name="Beiko R.G."/>
            <person name="Rosenstiel P."/>
            <person name="Hippler M."/>
            <person name="Laroche J."/>
        </authorList>
    </citation>
    <scope>NUCLEOTIDE SEQUENCE [LARGE SCALE GENOMIC DNA]</scope>
    <source>
        <strain evidence="3 4">CCMP1005</strain>
    </source>
</reference>
<feature type="domain" description="Exonuclease" evidence="2">
    <location>
        <begin position="1246"/>
        <end position="1447"/>
    </location>
</feature>
<dbReference type="SMART" id="SM00479">
    <property type="entry name" value="EXOIII"/>
    <property type="match status" value="1"/>
</dbReference>
<feature type="compositionally biased region" description="Polar residues" evidence="1">
    <location>
        <begin position="1"/>
        <end position="23"/>
    </location>
</feature>
<dbReference type="InterPro" id="IPR050785">
    <property type="entry name" value="PAN2-PAN3_catalytic_subunit"/>
</dbReference>
<dbReference type="InterPro" id="IPR036397">
    <property type="entry name" value="RNaseH_sf"/>
</dbReference>
<evidence type="ECO:0000256" key="1">
    <source>
        <dbReference type="SAM" id="MobiDB-lite"/>
    </source>
</evidence>
<feature type="region of interest" description="Disordered" evidence="1">
    <location>
        <begin position="1"/>
        <end position="36"/>
    </location>
</feature>
<name>K0RP04_THAOC</name>
<comment type="caution">
    <text evidence="3">The sequence shown here is derived from an EMBL/GenBank/DDBJ whole genome shotgun (WGS) entry which is preliminary data.</text>
</comment>
<dbReference type="SUPFAM" id="SSF53098">
    <property type="entry name" value="Ribonuclease H-like"/>
    <property type="match status" value="1"/>
</dbReference>
<dbReference type="GO" id="GO:0004535">
    <property type="term" value="F:poly(A)-specific ribonuclease activity"/>
    <property type="evidence" value="ECO:0007669"/>
    <property type="project" value="TreeGrafter"/>
</dbReference>
<dbReference type="OMA" id="KRDMQQD"/>
<dbReference type="EMBL" id="AGNL01045789">
    <property type="protein sequence ID" value="EJK48482.1"/>
    <property type="molecule type" value="Genomic_DNA"/>
</dbReference>
<feature type="region of interest" description="Disordered" evidence="1">
    <location>
        <begin position="104"/>
        <end position="126"/>
    </location>
</feature>
<gene>
    <name evidence="3" type="ORF">THAOC_32713</name>
</gene>
<accession>K0RP04</accession>
<dbReference type="GO" id="GO:0003676">
    <property type="term" value="F:nucleic acid binding"/>
    <property type="evidence" value="ECO:0007669"/>
    <property type="project" value="InterPro"/>
</dbReference>
<dbReference type="Pfam" id="PF13423">
    <property type="entry name" value="UCH_1"/>
    <property type="match status" value="1"/>
</dbReference>
<dbReference type="Gene3D" id="2.130.10.10">
    <property type="entry name" value="YVTN repeat-like/Quinoprotein amine dehydrogenase"/>
    <property type="match status" value="1"/>
</dbReference>
<dbReference type="PANTHER" id="PTHR15728:SF0">
    <property type="entry name" value="PAN2-PAN3 DEADENYLATION COMPLEX CATALYTIC SUBUNIT PAN2"/>
    <property type="match status" value="1"/>
</dbReference>
<dbReference type="PANTHER" id="PTHR15728">
    <property type="entry name" value="DEADENYLATION COMPLEX CATALYTIC SUBUNIT PAN2"/>
    <property type="match status" value="1"/>
</dbReference>
<dbReference type="InterPro" id="IPR013520">
    <property type="entry name" value="Ribonucl_H"/>
</dbReference>
<evidence type="ECO:0000313" key="4">
    <source>
        <dbReference type="Proteomes" id="UP000266841"/>
    </source>
</evidence>
<dbReference type="GO" id="GO:0031251">
    <property type="term" value="C:PAN complex"/>
    <property type="evidence" value="ECO:0007669"/>
    <property type="project" value="TreeGrafter"/>
</dbReference>
<dbReference type="eggNOG" id="KOG1275">
    <property type="taxonomic scope" value="Eukaryota"/>
</dbReference>
<dbReference type="Gene3D" id="3.90.70.10">
    <property type="entry name" value="Cysteine proteinases"/>
    <property type="match status" value="1"/>
</dbReference>
<dbReference type="Gene3D" id="3.30.420.10">
    <property type="entry name" value="Ribonuclease H-like superfamily/Ribonuclease H"/>
    <property type="match status" value="1"/>
</dbReference>
<sequence length="1469" mass="162088">MNFNHPSDSYNPYSGYGEQQSAQYGGGEYQTYDGGYDEQQYAQDYGDQQYDASQYEESLFYPSQSPFVAHPIDAYRSAGCPISAISFENNDNKKSQSLLFVASHTSKQGGSAGDKRRKKSTSRLDKALHRGSRMTILYKDEEGLDSYYGNRSLYSSFVAHPEAPSTTLDKVHGALFGGGKPIYDVSTSVASRHANRGIKARPASAFGPCYGPPAYVHNSHNLAMNIGNKHNQRPEEKYCMGVSSIFQVATPHFGTGGRVCSISPHGIRIHTRGGMVMSDNSNHLSGLTCGTLSGENSHYVTAGGMSCTDSRPQNVHSIDIARDLQVISSMTLVSGARRPGSEVCVTDIAANFERNNAVVGCSDGTFRLLDAGRRNAEVAKADAQIGGVAKVAVSGNLICATGYSSQGVSSPSSPLPYPFPDNNALVYDLRYLGRGGIPHSSAGARFVSFLPAGSIPGQADELLLIGSGQTYGGFELIAPFDSSGGAGSLYFQPELNSGEAMSTVNYSNGELVLGTSQGRVLQYVLANYQKTMHSPTSSPARNVGSNFSSEKVNLENRGASLDEKLDMPPFVPPPSELAVDPRILSSNYNKPESSLQGWNVFNAYSLYSRPVLSTEQSSLHPRYSRVNVGRTTLGPIYKQPLILPVKRHLSEKLRTSNDKSEGERVKVFPTTTVLGDDVSFDRVNPNRLLYGKEARDACCYEDKKYDKNVQEGQERSEIPSRYLLTDRPRRRDFDYSFYNETNLFVGWDYDNSFSNSFIASILALLYFNDPVRTTALSLQLRGPEMSIQTGKNSKRQIVTEHVSLTAELGLLFNLVDSLSANGMVQPNRPSVKAFNPSSFISAFTLLSEAKTLALVDGIAGSLEIARRPEAVYRFIMQYIDKELTQLLSVSGDTPISWGKLVDRLQGLSFVSIVEFTSGNGAPKLSMSRQTILDLEYNPRFHARESVVRFGEILRYSLCKEAPLRAWCEETREYEQVLQRKFATSLPQVMSLSCCCAGTGAGKSFGLEIWQQDVPNWLPLKVEVCIASDKSITVKELAKTGSEAGEEWHTFESGLTLSKQLSRAWESEIPPGHSEPASVSYRLDAVVSFVRCRSGESEGHHVVHIRKPSKNIELDALRRQLKQVDECLNEESNPSTLVSGVPLQERLESLQETIKKTVNNADASGDDEWLLLNGFVVSRVTSEDARSFCASFKEPVIVVYSSVQQTDSLQPSSPPTSPRVSEQAMETLSISNGKISKLIVEMPSKGDCLAIDAEFVCVQPESSFITLSGSKKVLREPRNALARLSIISCDNDEILLDDYVLPNEPVVDYLTRFSGIRQADLGESSPLSNKVFRLENKTHAAVDPEHSPHHLITPQEAYQKVRYLMERGCIFVGHGLSEDFKQINICIPPNQVIDTAEIYHQPASRYISLRYLTNYVLKRDMQQDVHDSVEDARAALELYKRAMQLRKDGTFDDYISQLYKEGQNTQFRVA</sequence>
<dbReference type="InterPro" id="IPR012337">
    <property type="entry name" value="RNaseH-like_sf"/>
</dbReference>
<dbReference type="Pfam" id="PF00929">
    <property type="entry name" value="RNase_T"/>
    <property type="match status" value="1"/>
</dbReference>
<keyword evidence="4" id="KW-1185">Reference proteome</keyword>
<evidence type="ECO:0000259" key="2">
    <source>
        <dbReference type="SMART" id="SM00479"/>
    </source>
</evidence>
<dbReference type="SUPFAM" id="SSF54001">
    <property type="entry name" value="Cysteine proteinases"/>
    <property type="match status" value="1"/>
</dbReference>